<protein>
    <recommendedName>
        <fullName evidence="8">ATP synthase YMF19-like N-terminal domain-containing protein</fullName>
    </recommendedName>
</protein>
<evidence type="ECO:0000256" key="3">
    <source>
        <dbReference type="ARBA" id="ARBA00022989"/>
    </source>
</evidence>
<comment type="subcellular location">
    <subcellularLocation>
        <location evidence="1">Membrane</location>
    </subcellularLocation>
</comment>
<evidence type="ECO:0000256" key="7">
    <source>
        <dbReference type="SAM" id="Phobius"/>
    </source>
</evidence>
<keyword evidence="3 7" id="KW-1133">Transmembrane helix</keyword>
<keyword evidence="4 7" id="KW-0472">Membrane</keyword>
<proteinExistence type="predicted"/>
<gene>
    <name evidence="9" type="ORF">AVCANL283_06400</name>
</gene>
<evidence type="ECO:0000256" key="1">
    <source>
        <dbReference type="ARBA" id="ARBA00004370"/>
    </source>
</evidence>
<feature type="coiled-coil region" evidence="6">
    <location>
        <begin position="41"/>
        <end position="68"/>
    </location>
</feature>
<dbReference type="Proteomes" id="UP000786183">
    <property type="component" value="Unassembled WGS sequence"/>
</dbReference>
<evidence type="ECO:0000256" key="5">
    <source>
        <dbReference type="ARBA" id="ARBA00023310"/>
    </source>
</evidence>
<keyword evidence="5" id="KW-0066">ATP synthesis</keyword>
<evidence type="ECO:0000256" key="4">
    <source>
        <dbReference type="ARBA" id="ARBA00023136"/>
    </source>
</evidence>
<reference evidence="9 10" key="1">
    <citation type="submission" date="2020-07" db="EMBL/GenBank/DDBJ databases">
        <title>Transfer of Campylobacter canadensis to the novel genus Avispirillum gen. nov., that also includes two novel species recovered from migratory waterfowl: Avispirillum anseris sp. nov. and Avispirillum brantae sp. nov.</title>
        <authorList>
            <person name="Miller W.G."/>
            <person name="Chapman M.H."/>
            <person name="Yee E."/>
            <person name="Inglis G.D."/>
        </authorList>
    </citation>
    <scope>NUCLEOTIDE SEQUENCE [LARGE SCALE GENOMIC DNA]</scope>
    <source>
        <strain evidence="9 10">L283</strain>
    </source>
</reference>
<evidence type="ECO:0000256" key="6">
    <source>
        <dbReference type="SAM" id="Coils"/>
    </source>
</evidence>
<dbReference type="InterPro" id="IPR003319">
    <property type="entry name" value="YMF19-like_N"/>
</dbReference>
<keyword evidence="2 7" id="KW-0812">Transmembrane</keyword>
<evidence type="ECO:0000313" key="10">
    <source>
        <dbReference type="Proteomes" id="UP000786183"/>
    </source>
</evidence>
<evidence type="ECO:0000313" key="9">
    <source>
        <dbReference type="EMBL" id="MBZ7987730.1"/>
    </source>
</evidence>
<organism evidence="9 10">
    <name type="scientific">Campylobacter canadensis</name>
    <dbReference type="NCBI Taxonomy" id="449520"/>
    <lineage>
        <taxon>Bacteria</taxon>
        <taxon>Pseudomonadati</taxon>
        <taxon>Campylobacterota</taxon>
        <taxon>Epsilonproteobacteria</taxon>
        <taxon>Campylobacterales</taxon>
        <taxon>Campylobacteraceae</taxon>
        <taxon>Campylobacter</taxon>
    </lineage>
</organism>
<evidence type="ECO:0000256" key="2">
    <source>
        <dbReference type="ARBA" id="ARBA00022692"/>
    </source>
</evidence>
<dbReference type="EMBL" id="JACGBB010000013">
    <property type="protein sequence ID" value="MBZ7987730.1"/>
    <property type="molecule type" value="Genomic_DNA"/>
</dbReference>
<keyword evidence="6" id="KW-0175">Coiled coil</keyword>
<feature type="domain" description="ATP synthase YMF19-like N-terminal" evidence="8">
    <location>
        <begin position="10"/>
        <end position="76"/>
    </location>
</feature>
<keyword evidence="10" id="KW-1185">Reference proteome</keyword>
<evidence type="ECO:0000259" key="8">
    <source>
        <dbReference type="Pfam" id="PF02326"/>
    </source>
</evidence>
<dbReference type="Pfam" id="PF02326">
    <property type="entry name" value="YMF19"/>
    <property type="match status" value="1"/>
</dbReference>
<dbReference type="RefSeq" id="WP_172231963.1">
    <property type="nucleotide sequence ID" value="NZ_CP035946.1"/>
</dbReference>
<accession>A0ABS7WSI8</accession>
<sequence>MNKDNSLNNYSFTKLILWVCLILFSAFILIALMIIPSTNNIKKTKKNNAILEQKTLQLQQQQDKLSNDLNTLLSNNKMYFDKFENKFNEEDFIRFSKEFFDEVSIEKIENEKQEYLNYNLNVSSKITSPTVFYDFILELKNYKNVIKLDFPINMYEKDGKINAIFNLKIYSNNKMEVE</sequence>
<feature type="transmembrane region" description="Helical" evidence="7">
    <location>
        <begin position="15"/>
        <end position="35"/>
    </location>
</feature>
<name>A0ABS7WSI8_9BACT</name>
<comment type="caution">
    <text evidence="9">The sequence shown here is derived from an EMBL/GenBank/DDBJ whole genome shotgun (WGS) entry which is preliminary data.</text>
</comment>